<dbReference type="EMBL" id="LK032222">
    <property type="protein sequence ID" value="CDY28572.1"/>
    <property type="molecule type" value="Genomic_DNA"/>
</dbReference>
<evidence type="ECO:0000313" key="2">
    <source>
        <dbReference type="Proteomes" id="UP000028999"/>
    </source>
</evidence>
<dbReference type="AlphaFoldDB" id="A0A078GU02"/>
<sequence length="111" mass="12633">MQAKTDPCLAREGVEEFLSSLKRHVDRDNELFSHLFGSLSPDIRGGDGSDYATLETAEKIILRWDSTTSEEAKENLIFQSDREEVDRYLQAVDEVQRLVSSVSISDSRHEE</sequence>
<keyword evidence="2" id="KW-1185">Reference proteome</keyword>
<protein>
    <submittedName>
        <fullName evidence="1">BnaC02g19410D protein</fullName>
    </submittedName>
</protein>
<proteinExistence type="predicted"/>
<accession>A0A078GU02</accession>
<gene>
    <name evidence="1" type="primary">BnaC02g19410D</name>
    <name evidence="1" type="ORF">GSBRNA2T00040536001</name>
</gene>
<dbReference type="Gramene" id="CDY28572">
    <property type="protein sequence ID" value="CDY28572"/>
    <property type="gene ID" value="GSBRNA2T00040536001"/>
</dbReference>
<organism evidence="1 2">
    <name type="scientific">Brassica napus</name>
    <name type="common">Rape</name>
    <dbReference type="NCBI Taxonomy" id="3708"/>
    <lineage>
        <taxon>Eukaryota</taxon>
        <taxon>Viridiplantae</taxon>
        <taxon>Streptophyta</taxon>
        <taxon>Embryophyta</taxon>
        <taxon>Tracheophyta</taxon>
        <taxon>Spermatophyta</taxon>
        <taxon>Magnoliopsida</taxon>
        <taxon>eudicotyledons</taxon>
        <taxon>Gunneridae</taxon>
        <taxon>Pentapetalae</taxon>
        <taxon>rosids</taxon>
        <taxon>malvids</taxon>
        <taxon>Brassicales</taxon>
        <taxon>Brassicaceae</taxon>
        <taxon>Brassiceae</taxon>
        <taxon>Brassica</taxon>
    </lineage>
</organism>
<evidence type="ECO:0000313" key="1">
    <source>
        <dbReference type="EMBL" id="CDY28572.1"/>
    </source>
</evidence>
<dbReference type="Pfam" id="PF20669">
    <property type="entry name" value="Exo70_N"/>
    <property type="match status" value="1"/>
</dbReference>
<reference evidence="1 2" key="1">
    <citation type="journal article" date="2014" name="Science">
        <title>Plant genetics. Early allopolyploid evolution in the post-Neolithic Brassica napus oilseed genome.</title>
        <authorList>
            <person name="Chalhoub B."/>
            <person name="Denoeud F."/>
            <person name="Liu S."/>
            <person name="Parkin I.A."/>
            <person name="Tang H."/>
            <person name="Wang X."/>
            <person name="Chiquet J."/>
            <person name="Belcram H."/>
            <person name="Tong C."/>
            <person name="Samans B."/>
            <person name="Correa M."/>
            <person name="Da Silva C."/>
            <person name="Just J."/>
            <person name="Falentin C."/>
            <person name="Koh C.S."/>
            <person name="Le Clainche I."/>
            <person name="Bernard M."/>
            <person name="Bento P."/>
            <person name="Noel B."/>
            <person name="Labadie K."/>
            <person name="Alberti A."/>
            <person name="Charles M."/>
            <person name="Arnaud D."/>
            <person name="Guo H."/>
            <person name="Daviaud C."/>
            <person name="Alamery S."/>
            <person name="Jabbari K."/>
            <person name="Zhao M."/>
            <person name="Edger P.P."/>
            <person name="Chelaifa H."/>
            <person name="Tack D."/>
            <person name="Lassalle G."/>
            <person name="Mestiri I."/>
            <person name="Schnel N."/>
            <person name="Le Paslier M.C."/>
            <person name="Fan G."/>
            <person name="Renault V."/>
            <person name="Bayer P.E."/>
            <person name="Golicz A.A."/>
            <person name="Manoli S."/>
            <person name="Lee T.H."/>
            <person name="Thi V.H."/>
            <person name="Chalabi S."/>
            <person name="Hu Q."/>
            <person name="Fan C."/>
            <person name="Tollenaere R."/>
            <person name="Lu Y."/>
            <person name="Battail C."/>
            <person name="Shen J."/>
            <person name="Sidebottom C.H."/>
            <person name="Wang X."/>
            <person name="Canaguier A."/>
            <person name="Chauveau A."/>
            <person name="Berard A."/>
            <person name="Deniot G."/>
            <person name="Guan M."/>
            <person name="Liu Z."/>
            <person name="Sun F."/>
            <person name="Lim Y.P."/>
            <person name="Lyons E."/>
            <person name="Town C.D."/>
            <person name="Bancroft I."/>
            <person name="Wang X."/>
            <person name="Meng J."/>
            <person name="Ma J."/>
            <person name="Pires J.C."/>
            <person name="King G.J."/>
            <person name="Brunel D."/>
            <person name="Delourme R."/>
            <person name="Renard M."/>
            <person name="Aury J.M."/>
            <person name="Adams K.L."/>
            <person name="Batley J."/>
            <person name="Snowdon R.J."/>
            <person name="Tost J."/>
            <person name="Edwards D."/>
            <person name="Zhou Y."/>
            <person name="Hua W."/>
            <person name="Sharpe A.G."/>
            <person name="Paterson A.H."/>
            <person name="Guan C."/>
            <person name="Wincker P."/>
        </authorList>
    </citation>
    <scope>NUCLEOTIDE SEQUENCE [LARGE SCALE GENOMIC DNA]</scope>
    <source>
        <strain evidence="2">cv. Darmor-bzh</strain>
    </source>
</reference>
<dbReference type="Proteomes" id="UP000028999">
    <property type="component" value="Unassembled WGS sequence"/>
</dbReference>
<name>A0A078GU02_BRANA</name>
<dbReference type="PaxDb" id="3708-A0A078GU02"/>
<dbReference type="STRING" id="3708.A0A078GU02"/>